<dbReference type="OrthoDB" id="10256043at2759"/>
<feature type="domain" description="RH1" evidence="6">
    <location>
        <begin position="18"/>
        <end position="106"/>
    </location>
</feature>
<dbReference type="Gene3D" id="1.20.5.1000">
    <property type="entry name" value="arf6 gtpase in complex with a specific effector, jip4"/>
    <property type="match status" value="1"/>
</dbReference>
<reference evidence="8 9" key="1">
    <citation type="submission" date="2019-07" db="EMBL/GenBank/DDBJ databases">
        <title>Annotation for the trematode Paragonimus westermani.</title>
        <authorList>
            <person name="Choi Y.-J."/>
        </authorList>
    </citation>
    <scope>NUCLEOTIDE SEQUENCE [LARGE SCALE GENOMIC DNA]</scope>
    <source>
        <strain evidence="8">180907_Pwestermani</strain>
    </source>
</reference>
<gene>
    <name evidence="8" type="ORF">P879_01236</name>
</gene>
<dbReference type="PANTHER" id="PTHR13886:SF4">
    <property type="entry name" value="JNK-INTERACTING PROTEIN 3"/>
    <property type="match status" value="1"/>
</dbReference>
<proteinExistence type="predicted"/>
<dbReference type="GO" id="GO:0005078">
    <property type="term" value="F:MAP-kinase scaffold activity"/>
    <property type="evidence" value="ECO:0007669"/>
    <property type="project" value="InterPro"/>
</dbReference>
<evidence type="ECO:0000313" key="8">
    <source>
        <dbReference type="EMBL" id="KAF8567588.1"/>
    </source>
</evidence>
<evidence type="ECO:0000256" key="2">
    <source>
        <dbReference type="ARBA" id="ARBA00022490"/>
    </source>
</evidence>
<dbReference type="Pfam" id="PF09744">
    <property type="entry name" value="RH1"/>
    <property type="match status" value="1"/>
</dbReference>
<comment type="caution">
    <text evidence="8">The sequence shown here is derived from an EMBL/GenBank/DDBJ whole genome shotgun (WGS) entry which is preliminary data.</text>
</comment>
<comment type="subcellular location">
    <subcellularLocation>
        <location evidence="1">Cytoplasm</location>
    </subcellularLocation>
</comment>
<evidence type="ECO:0008006" key="10">
    <source>
        <dbReference type="Google" id="ProtNLM"/>
    </source>
</evidence>
<accession>A0A8T0DKS7</accession>
<dbReference type="PANTHER" id="PTHR13886">
    <property type="entry name" value="JNK/SAPK-ASSOCIATED PROTEIN"/>
    <property type="match status" value="1"/>
</dbReference>
<dbReference type="Pfam" id="PF16471">
    <property type="entry name" value="JIP_LZII"/>
    <property type="match status" value="1"/>
</dbReference>
<dbReference type="PROSITE" id="PS51777">
    <property type="entry name" value="RH2"/>
    <property type="match status" value="1"/>
</dbReference>
<evidence type="ECO:0000256" key="3">
    <source>
        <dbReference type="ARBA" id="ARBA00023054"/>
    </source>
</evidence>
<feature type="domain" description="RH2" evidence="7">
    <location>
        <begin position="442"/>
        <end position="508"/>
    </location>
</feature>
<dbReference type="PROSITE" id="PS51776">
    <property type="entry name" value="RH1"/>
    <property type="match status" value="1"/>
</dbReference>
<organism evidence="8 9">
    <name type="scientific">Paragonimus westermani</name>
    <dbReference type="NCBI Taxonomy" id="34504"/>
    <lineage>
        <taxon>Eukaryota</taxon>
        <taxon>Metazoa</taxon>
        <taxon>Spiralia</taxon>
        <taxon>Lophotrochozoa</taxon>
        <taxon>Platyhelminthes</taxon>
        <taxon>Trematoda</taxon>
        <taxon>Digenea</taxon>
        <taxon>Plagiorchiida</taxon>
        <taxon>Troglotremata</taxon>
        <taxon>Troglotrematidae</taxon>
        <taxon>Paragonimus</taxon>
    </lineage>
</organism>
<feature type="compositionally biased region" description="Polar residues" evidence="5">
    <location>
        <begin position="984"/>
        <end position="996"/>
    </location>
</feature>
<evidence type="ECO:0000313" key="9">
    <source>
        <dbReference type="Proteomes" id="UP000699462"/>
    </source>
</evidence>
<dbReference type="EMBL" id="JTDF01003686">
    <property type="protein sequence ID" value="KAF8567588.1"/>
    <property type="molecule type" value="Genomic_DNA"/>
</dbReference>
<feature type="region of interest" description="Disordered" evidence="5">
    <location>
        <begin position="977"/>
        <end position="996"/>
    </location>
</feature>
<dbReference type="GO" id="GO:0008432">
    <property type="term" value="F:JUN kinase binding"/>
    <property type="evidence" value="ECO:0007669"/>
    <property type="project" value="TreeGrafter"/>
</dbReference>
<dbReference type="GO" id="GO:0016192">
    <property type="term" value="P:vesicle-mediated transport"/>
    <property type="evidence" value="ECO:0007669"/>
    <property type="project" value="TreeGrafter"/>
</dbReference>
<dbReference type="GO" id="GO:0019894">
    <property type="term" value="F:kinesin binding"/>
    <property type="evidence" value="ECO:0007669"/>
    <property type="project" value="TreeGrafter"/>
</dbReference>
<evidence type="ECO:0000256" key="1">
    <source>
        <dbReference type="ARBA" id="ARBA00004496"/>
    </source>
</evidence>
<evidence type="ECO:0000256" key="4">
    <source>
        <dbReference type="SAM" id="Coils"/>
    </source>
</evidence>
<protein>
    <recommendedName>
        <fullName evidence="10">RH1 domain-containing protein</fullName>
    </recommendedName>
</protein>
<dbReference type="InterPro" id="IPR034744">
    <property type="entry name" value="RH2"/>
</dbReference>
<keyword evidence="9" id="KW-1185">Reference proteome</keyword>
<feature type="coiled-coil region" evidence="4">
    <location>
        <begin position="72"/>
        <end position="173"/>
    </location>
</feature>
<dbReference type="GO" id="GO:0030159">
    <property type="term" value="F:signaling receptor complex adaptor activity"/>
    <property type="evidence" value="ECO:0007669"/>
    <property type="project" value="TreeGrafter"/>
</dbReference>
<dbReference type="InterPro" id="IPR011047">
    <property type="entry name" value="Quinoprotein_ADH-like_sf"/>
</dbReference>
<feature type="compositionally biased region" description="Low complexity" evidence="5">
    <location>
        <begin position="519"/>
        <end position="542"/>
    </location>
</feature>
<evidence type="ECO:0000256" key="5">
    <source>
        <dbReference type="SAM" id="MobiDB-lite"/>
    </source>
</evidence>
<feature type="region of interest" description="Disordered" evidence="5">
    <location>
        <begin position="416"/>
        <end position="441"/>
    </location>
</feature>
<dbReference type="SUPFAM" id="SSF50998">
    <property type="entry name" value="Quinoprotein alcohol dehydrogenase-like"/>
    <property type="match status" value="1"/>
</dbReference>
<feature type="compositionally biased region" description="Polar residues" evidence="5">
    <location>
        <begin position="419"/>
        <end position="428"/>
    </location>
</feature>
<keyword evidence="3 4" id="KW-0175">Coiled coil</keyword>
<feature type="region of interest" description="Disordered" evidence="5">
    <location>
        <begin position="868"/>
        <end position="899"/>
    </location>
</feature>
<evidence type="ECO:0000259" key="7">
    <source>
        <dbReference type="PROSITE" id="PS51777"/>
    </source>
</evidence>
<evidence type="ECO:0000259" key="6">
    <source>
        <dbReference type="PROSITE" id="PS51776"/>
    </source>
</evidence>
<dbReference type="Proteomes" id="UP000699462">
    <property type="component" value="Unassembled WGS sequence"/>
</dbReference>
<feature type="compositionally biased region" description="Low complexity" evidence="5">
    <location>
        <begin position="871"/>
        <end position="886"/>
    </location>
</feature>
<feature type="region of interest" description="Disordered" evidence="5">
    <location>
        <begin position="519"/>
        <end position="550"/>
    </location>
</feature>
<keyword evidence="2" id="KW-0963">Cytoplasm</keyword>
<name>A0A8T0DKS7_9TREM</name>
<dbReference type="InterPro" id="IPR039911">
    <property type="entry name" value="JIP3/JIP4"/>
</dbReference>
<dbReference type="GO" id="GO:0005737">
    <property type="term" value="C:cytoplasm"/>
    <property type="evidence" value="ECO:0007669"/>
    <property type="project" value="UniProtKB-SubCell"/>
</dbReference>
<sequence length="1328" mass="148395">MESSNLNSENIENSVFKNHAEVNSMEGKAPVSVCVQSLAGDIYKELESLVSMYGNKFLHNLMPLVVTVLENLDSLLADKQDLKLQVAVLEEDNRHLHSEYEREKNGRKSAETKLLRVEDEFDEERKLHVAKQAELESSVRVLELRLRNLSDQLSRFEENEHEMTRQYQCLRDRYTCLFRYFAEYVERTRNGLHINKCDPASLAPDGFVLSQNPSSTSALYLLDHSLGQTIDSTFPKSCDCCQFSSTLGRENVDFDGSSLFTERQRIMRNILETTPELQDGACYSAQQLADPSFDEFSQGDFLSEDGHDVKSFDGSCCTPQANPGDTASSDMFSGVTKEINNLIKENQDLVQTKNALNVVTNDLIGRIDDLTCENVRLSSERSVLITNGTGMLVRIKDLERECRRLRQELDSTDLRDSVYSDSLPSDNSANEDEGSPEPLAMRKRFSRVEMARVLLERNYYKEQLIELQDTIRWTEMLRVEQRNRTGSRAFKKSGALWNWFSRLFTPKSRENLSVVVTYQSSASSPTPNNSSQSRSRVQNDSVPVRSRLNGSVQTTVASTVPCTNFSHTTNHAQNADRPQRNLASGRLLRLARQNEWITLRKTSDPGFKAALRMSAPYTCYVRPLSENMPGLRIWCATRTYTDRTICTPHTLESSWAHTNHSNSNAYLSSKVWICSVSSKPFNFARSEQSRNSASDSNHSIVQSLITIIDADEPTQNLDSFTIPSATVLCMASIPGDTSDTRSHLKQTESHWQAIPLDLSEELMPFQRRATYPVHGVPFQLFSHSACVSTSSVSVSTTQHRHPSMMEMGSSLYSVTGSISRTSASNPEGTFSYFVERRKFLVHSGISELERFRSATSARPDFALQQPVNGHTVTSSELPSSSTCPSVPNSATDSTAFPTRPSSAQPTVWIGCYDGTVFVHSSVTKWRHCLHALHLPDSVTQIRHHKGRAFVSLANGQLVVFRRRLHCPQFSSSTSTQSVKVSSSNLPDSGSRNMSPTSFTSGTQAAVTVTHSACSSNETGSFACVWDFTEACVIICDLIRSTARQLIVIPSGDTIWTSCRKRITVIDAVTLQLINSFEVHSERDATIRHMTVSDNGVWVGLRNEPTLFLYNASSHTHLQTVDLEPLISNRLVDLQSSHLSNRHNQRMCSPVGVTALLACEDNLWVGTNSGLVITMPLRKPGDTDRATNQSPTGLATVDSNTDTSICRAEHGISPLLLSQMKVSRHQHGRSVRFFVEVSRMGSRHSDTYHPSVLASSFVDRDVPQTSTPLKRSCSYLPQFYSHSLCSPEKLIISGGQGYWFNEDSVEGKSTPMERDSHLIVWNCTQSTPP</sequence>
<dbReference type="InterPro" id="IPR034743">
    <property type="entry name" value="RH1"/>
</dbReference>
<dbReference type="Pfam" id="PF19056">
    <property type="entry name" value="WD40_2"/>
    <property type="match status" value="2"/>
</dbReference>
<feature type="compositionally biased region" description="Polar residues" evidence="5">
    <location>
        <begin position="887"/>
        <end position="899"/>
    </location>
</feature>
<dbReference type="InterPro" id="IPR032486">
    <property type="entry name" value="JIP_LZII"/>
</dbReference>